<evidence type="ECO:0000256" key="2">
    <source>
        <dbReference type="ARBA" id="ARBA00022692"/>
    </source>
</evidence>
<evidence type="ECO:0000256" key="4">
    <source>
        <dbReference type="ARBA" id="ARBA00023136"/>
    </source>
</evidence>
<dbReference type="GO" id="GO:0016020">
    <property type="term" value="C:membrane"/>
    <property type="evidence" value="ECO:0007669"/>
    <property type="project" value="UniProtKB-SubCell"/>
</dbReference>
<dbReference type="PANTHER" id="PTHR23507">
    <property type="entry name" value="ZGC:174356"/>
    <property type="match status" value="1"/>
</dbReference>
<keyword evidence="3 6" id="KW-1133">Transmembrane helix</keyword>
<dbReference type="SUPFAM" id="SSF103473">
    <property type="entry name" value="MFS general substrate transporter"/>
    <property type="match status" value="1"/>
</dbReference>
<sequence length="653" mass="70268">MARARTLVTDERTPLLASPSDHWPNRNDDDASGLEPDHELSRARPDGRWSLARKRSSAFLSFLSEPEDRQGQEYRDYVRTKTIYTLVFISFVYYCGIALMNSFLIDLMETLACAEYYYSAHTPSSPGDASANPAKLCSVTAVEARTNQIAAYCDSFASLLSIFGAIATSQFVLPRFGRRAVAALTATISFGFLFALALIPTNYSLDPSVPSTSLVHPTTSIYLFLAIEIVGGALAAPQVSWPIVTQVTVLDVCKEDEKTASFARLAAANALGNVMAPFLLKFLFPLLNLHFDILHHAGPCSPFLVAAMFMLVAFALIITIMPETKAGLSELGLHPHNVDVASGLDSETSSLLQPPDDLLEPSLQTDEIGSSGASAQPSGTHRSPFVRALGSLSVLGYFLPYRPNDGGKADYKLCVMLVALLFGDTITLAWSNLMVFAVSHLGFGAEDVAVFLGSLGSTKGIFSLLVLPGLVLWIRGRVKARIRDELAHDCDAGPGGSIDSDENGQVPITTLVQQRERYVVITDKIVAVFSLAADFLGWICVGLAVSAASTPGIYASLGVLVFSTGSISSIQALSVDLFLAQNRPSPDLGRERDSFVGLFTLIQNLTSMVGPFVNSAIYRWSIQRGLPALVFFWTAASSLLSLLLVASVGSLIR</sequence>
<feature type="transmembrane region" description="Helical" evidence="6">
    <location>
        <begin position="149"/>
        <end position="173"/>
    </location>
</feature>
<name>A0A317XTW5_9BASI</name>
<evidence type="ECO:0008006" key="9">
    <source>
        <dbReference type="Google" id="ProtNLM"/>
    </source>
</evidence>
<feature type="compositionally biased region" description="Basic and acidic residues" evidence="5">
    <location>
        <begin position="23"/>
        <end position="42"/>
    </location>
</feature>
<feature type="transmembrane region" description="Helical" evidence="6">
    <location>
        <begin position="450"/>
        <end position="474"/>
    </location>
</feature>
<feature type="transmembrane region" description="Helical" evidence="6">
    <location>
        <begin position="411"/>
        <end position="430"/>
    </location>
</feature>
<dbReference type="GO" id="GO:0022857">
    <property type="term" value="F:transmembrane transporter activity"/>
    <property type="evidence" value="ECO:0007669"/>
    <property type="project" value="TreeGrafter"/>
</dbReference>
<accession>A0A317XTW5</accession>
<dbReference type="PANTHER" id="PTHR23507:SF1">
    <property type="entry name" value="FI18259P1-RELATED"/>
    <property type="match status" value="1"/>
</dbReference>
<dbReference type="AlphaFoldDB" id="A0A317XTW5"/>
<protein>
    <recommendedName>
        <fullName evidence="9">MFS general substrate transporter</fullName>
    </recommendedName>
</protein>
<gene>
    <name evidence="7" type="ORF">BCV70DRAFT_175149</name>
</gene>
<dbReference type="InParanoid" id="A0A317XTW5"/>
<evidence type="ECO:0000313" key="7">
    <source>
        <dbReference type="EMBL" id="PWZ00741.1"/>
    </source>
</evidence>
<evidence type="ECO:0000256" key="5">
    <source>
        <dbReference type="SAM" id="MobiDB-lite"/>
    </source>
</evidence>
<evidence type="ECO:0000313" key="8">
    <source>
        <dbReference type="Proteomes" id="UP000246740"/>
    </source>
</evidence>
<evidence type="ECO:0000256" key="6">
    <source>
        <dbReference type="SAM" id="Phobius"/>
    </source>
</evidence>
<keyword evidence="8" id="KW-1185">Reference proteome</keyword>
<dbReference type="Gene3D" id="1.20.1250.20">
    <property type="entry name" value="MFS general substrate transporter like domains"/>
    <property type="match status" value="1"/>
</dbReference>
<feature type="transmembrane region" description="Helical" evidence="6">
    <location>
        <begin position="180"/>
        <end position="201"/>
    </location>
</feature>
<reference evidence="7 8" key="1">
    <citation type="journal article" date="2018" name="Mol. Biol. Evol.">
        <title>Broad Genomic Sampling Reveals a Smut Pathogenic Ancestry of the Fungal Clade Ustilaginomycotina.</title>
        <authorList>
            <person name="Kijpornyongpan T."/>
            <person name="Mondo S.J."/>
            <person name="Barry K."/>
            <person name="Sandor L."/>
            <person name="Lee J."/>
            <person name="Lipzen A."/>
            <person name="Pangilinan J."/>
            <person name="LaButti K."/>
            <person name="Hainaut M."/>
            <person name="Henrissat B."/>
            <person name="Grigoriev I.V."/>
            <person name="Spatafora J.W."/>
            <person name="Aime M.C."/>
        </authorList>
    </citation>
    <scope>NUCLEOTIDE SEQUENCE [LARGE SCALE GENOMIC DNA]</scope>
    <source>
        <strain evidence="7 8">MCA 3645</strain>
    </source>
</reference>
<keyword evidence="4 6" id="KW-0472">Membrane</keyword>
<feature type="transmembrane region" description="Helical" evidence="6">
    <location>
        <begin position="262"/>
        <end position="283"/>
    </location>
</feature>
<feature type="transmembrane region" description="Helical" evidence="6">
    <location>
        <begin position="525"/>
        <end position="547"/>
    </location>
</feature>
<feature type="transmembrane region" description="Helical" evidence="6">
    <location>
        <begin position="595"/>
        <end position="618"/>
    </location>
</feature>
<dbReference type="Proteomes" id="UP000246740">
    <property type="component" value="Unassembled WGS sequence"/>
</dbReference>
<feature type="transmembrane region" description="Helical" evidence="6">
    <location>
        <begin position="303"/>
        <end position="321"/>
    </location>
</feature>
<feature type="transmembrane region" description="Helical" evidence="6">
    <location>
        <begin position="83"/>
        <end position="105"/>
    </location>
</feature>
<organism evidence="7 8">
    <name type="scientific">Testicularia cyperi</name>
    <dbReference type="NCBI Taxonomy" id="1882483"/>
    <lineage>
        <taxon>Eukaryota</taxon>
        <taxon>Fungi</taxon>
        <taxon>Dikarya</taxon>
        <taxon>Basidiomycota</taxon>
        <taxon>Ustilaginomycotina</taxon>
        <taxon>Ustilaginomycetes</taxon>
        <taxon>Ustilaginales</taxon>
        <taxon>Anthracoideaceae</taxon>
        <taxon>Testicularia</taxon>
    </lineage>
</organism>
<feature type="transmembrane region" description="Helical" evidence="6">
    <location>
        <begin position="630"/>
        <end position="652"/>
    </location>
</feature>
<feature type="region of interest" description="Disordered" evidence="5">
    <location>
        <begin position="1"/>
        <end position="42"/>
    </location>
</feature>
<comment type="subcellular location">
    <subcellularLocation>
        <location evidence="1">Membrane</location>
        <topology evidence="1">Multi-pass membrane protein</topology>
    </subcellularLocation>
</comment>
<dbReference type="EMBL" id="KZ819192">
    <property type="protein sequence ID" value="PWZ00741.1"/>
    <property type="molecule type" value="Genomic_DNA"/>
</dbReference>
<feature type="transmembrane region" description="Helical" evidence="6">
    <location>
        <begin position="553"/>
        <end position="574"/>
    </location>
</feature>
<proteinExistence type="predicted"/>
<evidence type="ECO:0000256" key="1">
    <source>
        <dbReference type="ARBA" id="ARBA00004141"/>
    </source>
</evidence>
<dbReference type="OrthoDB" id="2549609at2759"/>
<dbReference type="InterPro" id="IPR036259">
    <property type="entry name" value="MFS_trans_sf"/>
</dbReference>
<feature type="transmembrane region" description="Helical" evidence="6">
    <location>
        <begin position="221"/>
        <end position="241"/>
    </location>
</feature>
<evidence type="ECO:0000256" key="3">
    <source>
        <dbReference type="ARBA" id="ARBA00022989"/>
    </source>
</evidence>
<keyword evidence="2 6" id="KW-0812">Transmembrane</keyword>